<evidence type="ECO:0000256" key="1">
    <source>
        <dbReference type="SAM" id="MobiDB-lite"/>
    </source>
</evidence>
<dbReference type="InterPro" id="IPR005135">
    <property type="entry name" value="Endo/exonuclease/phosphatase"/>
</dbReference>
<evidence type="ECO:0000259" key="2">
    <source>
        <dbReference type="SMART" id="SM00596"/>
    </source>
</evidence>
<dbReference type="OrthoDB" id="6626684at2759"/>
<accession>A0A6G0VSI1</accession>
<dbReference type="PANTHER" id="PTHR33273">
    <property type="entry name" value="DOMAIN-CONTAINING PROTEIN, PUTATIVE-RELATED"/>
    <property type="match status" value="1"/>
</dbReference>
<protein>
    <recommendedName>
        <fullName evidence="2">Pre-C2HC domain-containing protein</fullName>
    </recommendedName>
</protein>
<organism evidence="3 4">
    <name type="scientific">Aphis craccivora</name>
    <name type="common">Cowpea aphid</name>
    <dbReference type="NCBI Taxonomy" id="307492"/>
    <lineage>
        <taxon>Eukaryota</taxon>
        <taxon>Metazoa</taxon>
        <taxon>Ecdysozoa</taxon>
        <taxon>Arthropoda</taxon>
        <taxon>Hexapoda</taxon>
        <taxon>Insecta</taxon>
        <taxon>Pterygota</taxon>
        <taxon>Neoptera</taxon>
        <taxon>Paraneoptera</taxon>
        <taxon>Hemiptera</taxon>
        <taxon>Sternorrhyncha</taxon>
        <taxon>Aphidomorpha</taxon>
        <taxon>Aphidoidea</taxon>
        <taxon>Aphididae</taxon>
        <taxon>Aphidini</taxon>
        <taxon>Aphis</taxon>
        <taxon>Aphis</taxon>
    </lineage>
</organism>
<name>A0A6G0VSI1_APHCR</name>
<gene>
    <name evidence="3" type="ORF">FWK35_00035033</name>
</gene>
<comment type="caution">
    <text evidence="3">The sequence shown here is derived from an EMBL/GenBank/DDBJ whole genome shotgun (WGS) entry which is preliminary data.</text>
</comment>
<dbReference type="InterPro" id="IPR036691">
    <property type="entry name" value="Endo/exonu/phosph_ase_sf"/>
</dbReference>
<dbReference type="InterPro" id="IPR006579">
    <property type="entry name" value="Pre_C2HC_dom"/>
</dbReference>
<dbReference type="SMART" id="SM00596">
    <property type="entry name" value="PRE_C2HC"/>
    <property type="match status" value="1"/>
</dbReference>
<feature type="region of interest" description="Disordered" evidence="1">
    <location>
        <begin position="48"/>
        <end position="74"/>
    </location>
</feature>
<dbReference type="Pfam" id="PF07530">
    <property type="entry name" value="PRE_C2HC"/>
    <property type="match status" value="1"/>
</dbReference>
<feature type="non-terminal residue" evidence="3">
    <location>
        <position position="1"/>
    </location>
</feature>
<dbReference type="Pfam" id="PF14529">
    <property type="entry name" value="Exo_endo_phos_2"/>
    <property type="match status" value="1"/>
</dbReference>
<proteinExistence type="predicted"/>
<dbReference type="PANTHER" id="PTHR33273:SF4">
    <property type="entry name" value="ENDONUCLEASE_EXONUCLEASE_PHOSPHATASE DOMAIN-CONTAINING PROTEIN"/>
    <property type="match status" value="1"/>
</dbReference>
<feature type="compositionally biased region" description="Basic residues" evidence="1">
    <location>
        <begin position="50"/>
        <end position="63"/>
    </location>
</feature>
<dbReference type="Gene3D" id="3.60.10.10">
    <property type="entry name" value="Endonuclease/exonuclease/phosphatase"/>
    <property type="match status" value="1"/>
</dbReference>
<keyword evidence="4" id="KW-1185">Reference proteome</keyword>
<evidence type="ECO:0000313" key="3">
    <source>
        <dbReference type="EMBL" id="KAF0707613.1"/>
    </source>
</evidence>
<reference evidence="3 4" key="1">
    <citation type="submission" date="2019-08" db="EMBL/GenBank/DDBJ databases">
        <title>Whole genome of Aphis craccivora.</title>
        <authorList>
            <person name="Voronova N.V."/>
            <person name="Shulinski R.S."/>
            <person name="Bandarenka Y.V."/>
            <person name="Zhorov D.G."/>
            <person name="Warner D."/>
        </authorList>
    </citation>
    <scope>NUCLEOTIDE SEQUENCE [LARGE SCALE GENOMIC DNA]</scope>
    <source>
        <strain evidence="3">180601</strain>
        <tissue evidence="3">Whole Body</tissue>
    </source>
</reference>
<feature type="domain" description="Pre-C2HC" evidence="2">
    <location>
        <begin position="193"/>
        <end position="261"/>
    </location>
</feature>
<sequence>SGAQPSVITVADYLRLRYRKTQKKSHQETPVYRVYPVTCSTIQQKWLTKTSKHQKKPIKRHLSAKSDGQETSKKKPMFVTTNRFALLTTDNQSDPTTSSSQTPFNAANYVDAQSKTNLNYEGAPSRSNLPPPIIVRGVLDFIGFRDELVRLIGSDNFFFKSSTNDLKIQTTTPEYYRKPYRIVIRNLHPSTPTVDIGIAIEGEGYTVRQVSNIIHKTTKVKLPIFFVDLDPAEINKEIFNLISLLHTRVKIEEPHKRKDIVQCLNCQEYGHSRKYCAYPPRCVRCGEHHPSTSCVKTRDTPATCALCKGDHPANSETHFTSNTKFSIPGYTIIPANHPDNTAHAGAAILIRSPIQFTPLPSINEDFLQAAAINIKLNHVPITIVASYCPPRHKITQTQFENFFNDFSQYFIIGGDLNAKHQSWGCHTTNPKGQALLKAVNNKQLSILAPPNPTYWPSSPRKRSDILDIFVTKIPPNLNHLVKNLLDPCSDHSPILLCIDASPQLQPSNPSLINGIMNWEQFRDIINQKLKLNIRLKCPRDIDDAVLNLTQIIQSAAWNSTTQPNKNNNHNHLSILHMSVN</sequence>
<dbReference type="GO" id="GO:0003824">
    <property type="term" value="F:catalytic activity"/>
    <property type="evidence" value="ECO:0007669"/>
    <property type="project" value="InterPro"/>
</dbReference>
<evidence type="ECO:0000313" key="4">
    <source>
        <dbReference type="Proteomes" id="UP000478052"/>
    </source>
</evidence>
<dbReference type="SUPFAM" id="SSF56219">
    <property type="entry name" value="DNase I-like"/>
    <property type="match status" value="1"/>
</dbReference>
<dbReference type="AlphaFoldDB" id="A0A6G0VSI1"/>
<dbReference type="Proteomes" id="UP000478052">
    <property type="component" value="Unassembled WGS sequence"/>
</dbReference>
<dbReference type="EMBL" id="VUJU01012465">
    <property type="protein sequence ID" value="KAF0707613.1"/>
    <property type="molecule type" value="Genomic_DNA"/>
</dbReference>